<name>A0ABW6BMY2_9SPHI</name>
<feature type="region of interest" description="Disordered" evidence="1">
    <location>
        <begin position="1"/>
        <end position="67"/>
    </location>
</feature>
<organism evidence="2 3">
    <name type="scientific">Sphingobacterium bambusae</name>
    <dbReference type="NCBI Taxonomy" id="662858"/>
    <lineage>
        <taxon>Bacteria</taxon>
        <taxon>Pseudomonadati</taxon>
        <taxon>Bacteroidota</taxon>
        <taxon>Sphingobacteriia</taxon>
        <taxon>Sphingobacteriales</taxon>
        <taxon>Sphingobacteriaceae</taxon>
        <taxon>Sphingobacterium</taxon>
    </lineage>
</organism>
<evidence type="ECO:0000313" key="2">
    <source>
        <dbReference type="EMBL" id="MFD2969616.1"/>
    </source>
</evidence>
<dbReference type="RefSeq" id="WP_320185449.1">
    <property type="nucleotide sequence ID" value="NZ_CP138332.1"/>
</dbReference>
<protein>
    <submittedName>
        <fullName evidence="2">Uncharacterized protein</fullName>
    </submittedName>
</protein>
<dbReference type="Proteomes" id="UP001597525">
    <property type="component" value="Unassembled WGS sequence"/>
</dbReference>
<feature type="compositionally biased region" description="Basic and acidic residues" evidence="1">
    <location>
        <begin position="52"/>
        <end position="67"/>
    </location>
</feature>
<accession>A0ABW6BMY2</accession>
<feature type="compositionally biased region" description="Basic and acidic residues" evidence="1">
    <location>
        <begin position="1"/>
        <end position="36"/>
    </location>
</feature>
<evidence type="ECO:0000256" key="1">
    <source>
        <dbReference type="SAM" id="MobiDB-lite"/>
    </source>
</evidence>
<evidence type="ECO:0000313" key="3">
    <source>
        <dbReference type="Proteomes" id="UP001597525"/>
    </source>
</evidence>
<sequence>MYNQEKKVEDRKENLTDKDKLEKDKKKNENVDKDGNGMDYIPPTPEPTSESTRQHNDPIRDKNPSTL</sequence>
<gene>
    <name evidence="2" type="ORF">ACFS7Y_19635</name>
</gene>
<proteinExistence type="predicted"/>
<reference evidence="3" key="1">
    <citation type="journal article" date="2019" name="Int. J. Syst. Evol. Microbiol.">
        <title>The Global Catalogue of Microorganisms (GCM) 10K type strain sequencing project: providing services to taxonomists for standard genome sequencing and annotation.</title>
        <authorList>
            <consortium name="The Broad Institute Genomics Platform"/>
            <consortium name="The Broad Institute Genome Sequencing Center for Infectious Disease"/>
            <person name="Wu L."/>
            <person name="Ma J."/>
        </authorList>
    </citation>
    <scope>NUCLEOTIDE SEQUENCE [LARGE SCALE GENOMIC DNA]</scope>
    <source>
        <strain evidence="3">KCTC 22814</strain>
    </source>
</reference>
<comment type="caution">
    <text evidence="2">The sequence shown here is derived from an EMBL/GenBank/DDBJ whole genome shotgun (WGS) entry which is preliminary data.</text>
</comment>
<keyword evidence="3" id="KW-1185">Reference proteome</keyword>
<dbReference type="EMBL" id="JBHUPB010000014">
    <property type="protein sequence ID" value="MFD2969616.1"/>
    <property type="molecule type" value="Genomic_DNA"/>
</dbReference>